<name>A0A0F8ZV19_9ZZZZ</name>
<dbReference type="EMBL" id="LAZR01049375">
    <property type="protein sequence ID" value="KKK89795.1"/>
    <property type="molecule type" value="Genomic_DNA"/>
</dbReference>
<accession>A0A0F8ZV19</accession>
<organism evidence="1">
    <name type="scientific">marine sediment metagenome</name>
    <dbReference type="NCBI Taxonomy" id="412755"/>
    <lineage>
        <taxon>unclassified sequences</taxon>
        <taxon>metagenomes</taxon>
        <taxon>ecological metagenomes</taxon>
    </lineage>
</organism>
<comment type="caution">
    <text evidence="1">The sequence shown here is derived from an EMBL/GenBank/DDBJ whole genome shotgun (WGS) entry which is preliminary data.</text>
</comment>
<dbReference type="AlphaFoldDB" id="A0A0F8ZV19"/>
<protein>
    <submittedName>
        <fullName evidence="1">Uncharacterized protein</fullName>
    </submittedName>
</protein>
<proteinExistence type="predicted"/>
<gene>
    <name evidence="1" type="ORF">LCGC14_2729500</name>
</gene>
<sequence length="50" mass="6105">MSDFETIFVFIMYTWAIVKLNDLLNDLAQTYYKKFQGRIKNEAEVEFYKE</sequence>
<evidence type="ECO:0000313" key="1">
    <source>
        <dbReference type="EMBL" id="KKK89795.1"/>
    </source>
</evidence>
<reference evidence="1" key="1">
    <citation type="journal article" date="2015" name="Nature">
        <title>Complex archaea that bridge the gap between prokaryotes and eukaryotes.</title>
        <authorList>
            <person name="Spang A."/>
            <person name="Saw J.H."/>
            <person name="Jorgensen S.L."/>
            <person name="Zaremba-Niedzwiedzka K."/>
            <person name="Martijn J."/>
            <person name="Lind A.E."/>
            <person name="van Eijk R."/>
            <person name="Schleper C."/>
            <person name="Guy L."/>
            <person name="Ettema T.J."/>
        </authorList>
    </citation>
    <scope>NUCLEOTIDE SEQUENCE</scope>
</reference>